<feature type="region of interest" description="Disordered" evidence="1">
    <location>
        <begin position="1"/>
        <end position="40"/>
    </location>
</feature>
<evidence type="ECO:0000256" key="1">
    <source>
        <dbReference type="SAM" id="MobiDB-lite"/>
    </source>
</evidence>
<name>Q6IHK8_DROME</name>
<reference evidence="2" key="1">
    <citation type="journal article" date="2003" name="Genome Biol.">
        <title>An integrated gene annotation and transcriptional profiling approach towards the full gene content of the Drosophila genome.</title>
        <authorList>
            <person name="Hild M."/>
            <person name="Beckmann B."/>
            <person name="Haas S.A."/>
            <person name="Koch B."/>
            <person name="Solovyev V."/>
            <person name="Busold C."/>
            <person name="Fellenberg K."/>
            <person name="Boutros M."/>
            <person name="Vingron M."/>
            <person name="Sauer F."/>
            <person name="Hoheisel J.D."/>
            <person name="Paro R."/>
        </authorList>
    </citation>
    <scope>NUCLEOTIDE SEQUENCE</scope>
</reference>
<sequence>MKNKTNRQLSSKTYAGCGRNEGEDSADDDESDGNRPQDADDFFGRLPRILRFACPFDEKTAAKVFRELGCCKAITNGSMKLARSL</sequence>
<evidence type="ECO:0000313" key="2">
    <source>
        <dbReference type="EMBL" id="DAA03607.1"/>
    </source>
</evidence>
<dbReference type="AlphaFoldDB" id="Q6IHK8"/>
<protein>
    <submittedName>
        <fullName evidence="2">HDC02276</fullName>
    </submittedName>
</protein>
<proteinExistence type="predicted"/>
<accession>Q6IHK8</accession>
<feature type="compositionally biased region" description="Polar residues" evidence="1">
    <location>
        <begin position="1"/>
        <end position="13"/>
    </location>
</feature>
<gene>
    <name evidence="2" type="ORF">HDC02276</name>
</gene>
<dbReference type="EMBL" id="BK003408">
    <property type="protein sequence ID" value="DAA03607.1"/>
    <property type="molecule type" value="Genomic_DNA"/>
</dbReference>
<organism evidence="2">
    <name type="scientific">Drosophila melanogaster</name>
    <name type="common">Fruit fly</name>
    <dbReference type="NCBI Taxonomy" id="7227"/>
    <lineage>
        <taxon>Eukaryota</taxon>
        <taxon>Metazoa</taxon>
        <taxon>Ecdysozoa</taxon>
        <taxon>Arthropoda</taxon>
        <taxon>Hexapoda</taxon>
        <taxon>Insecta</taxon>
        <taxon>Pterygota</taxon>
        <taxon>Neoptera</taxon>
        <taxon>Endopterygota</taxon>
        <taxon>Diptera</taxon>
        <taxon>Brachycera</taxon>
        <taxon>Muscomorpha</taxon>
        <taxon>Ephydroidea</taxon>
        <taxon>Drosophilidae</taxon>
        <taxon>Drosophila</taxon>
        <taxon>Sophophora</taxon>
    </lineage>
</organism>